<proteinExistence type="predicted"/>
<name>A0ABV3Q5H8_9BACL</name>
<keyword evidence="2" id="KW-1185">Reference proteome</keyword>
<dbReference type="RefSeq" id="WP_367779871.1">
    <property type="nucleotide sequence ID" value="NZ_JBFMIA010000010.1"/>
</dbReference>
<reference evidence="1 2" key="1">
    <citation type="journal article" date="1979" name="Int. J. Syst. Evol. Microbiol.">
        <title>Bacillus globisporus subsp. marinus subsp. nov.</title>
        <authorList>
            <person name="Liu H."/>
        </authorList>
    </citation>
    <scope>NUCLEOTIDE SEQUENCE [LARGE SCALE GENOMIC DNA]</scope>
    <source>
        <strain evidence="1 2">DSM 1297</strain>
    </source>
</reference>
<dbReference type="EMBL" id="JBFMIA010000010">
    <property type="protein sequence ID" value="MEW9502378.1"/>
    <property type="molecule type" value="Genomic_DNA"/>
</dbReference>
<evidence type="ECO:0000313" key="2">
    <source>
        <dbReference type="Proteomes" id="UP001556040"/>
    </source>
</evidence>
<organism evidence="1 2">
    <name type="scientific">Jeotgalibacillus marinus</name>
    <dbReference type="NCBI Taxonomy" id="86667"/>
    <lineage>
        <taxon>Bacteria</taxon>
        <taxon>Bacillati</taxon>
        <taxon>Bacillota</taxon>
        <taxon>Bacilli</taxon>
        <taxon>Bacillales</taxon>
        <taxon>Caryophanaceae</taxon>
        <taxon>Jeotgalibacillus</taxon>
    </lineage>
</organism>
<gene>
    <name evidence="1" type="ORF">AB1471_11285</name>
</gene>
<evidence type="ECO:0000313" key="1">
    <source>
        <dbReference type="EMBL" id="MEW9502378.1"/>
    </source>
</evidence>
<sequence>MDSYQASDQDVMGYPFIIEGEIKFIKTPIHYNFYEKDLTGLRSLPLLYEGDFHDGCRIRDEYSQTFFNMLSYIDYIKEPLEVLCLQPSKVGGADEDWSIYTDGTSNGTLFNNLYVRHMHQIITAKTDTRPLSDKEKALALTFLRKDTDKYWCEEYEDDDYFEYTFREIKENVPSFKHSNNLGYHIKMLEDAGLIEVLREVDEETGKKKTNKYKFIRLPLIF</sequence>
<protein>
    <submittedName>
        <fullName evidence="1">Helix-turn-helix domain-containing protein</fullName>
    </submittedName>
</protein>
<accession>A0ABV3Q5H8</accession>
<dbReference type="Proteomes" id="UP001556040">
    <property type="component" value="Unassembled WGS sequence"/>
</dbReference>
<comment type="caution">
    <text evidence="1">The sequence shown here is derived from an EMBL/GenBank/DDBJ whole genome shotgun (WGS) entry which is preliminary data.</text>
</comment>